<evidence type="ECO:0008006" key="3">
    <source>
        <dbReference type="Google" id="ProtNLM"/>
    </source>
</evidence>
<keyword evidence="2" id="KW-1185">Reference proteome</keyword>
<dbReference type="EMBL" id="BAAASJ010000039">
    <property type="protein sequence ID" value="GAA2640520.1"/>
    <property type="molecule type" value="Genomic_DNA"/>
</dbReference>
<name>A0ABN3R147_9ACTN</name>
<gene>
    <name evidence="1" type="ORF">GCM10010307_40870</name>
</gene>
<accession>A0ABN3R147</accession>
<dbReference type="Proteomes" id="UP001500151">
    <property type="component" value="Unassembled WGS sequence"/>
</dbReference>
<dbReference type="InterPro" id="IPR014910">
    <property type="entry name" value="YdhR"/>
</dbReference>
<dbReference type="Pfam" id="PF08803">
    <property type="entry name" value="ydhR"/>
    <property type="match status" value="1"/>
</dbReference>
<organism evidence="1 2">
    <name type="scientific">Streptomyces vastus</name>
    <dbReference type="NCBI Taxonomy" id="285451"/>
    <lineage>
        <taxon>Bacteria</taxon>
        <taxon>Bacillati</taxon>
        <taxon>Actinomycetota</taxon>
        <taxon>Actinomycetes</taxon>
        <taxon>Kitasatosporales</taxon>
        <taxon>Streptomycetaceae</taxon>
        <taxon>Streptomyces</taxon>
    </lineage>
</organism>
<comment type="caution">
    <text evidence="1">The sequence shown here is derived from an EMBL/GenBank/DDBJ whole genome shotgun (WGS) entry which is preliminary data.</text>
</comment>
<dbReference type="SUPFAM" id="SSF54909">
    <property type="entry name" value="Dimeric alpha+beta barrel"/>
    <property type="match status" value="1"/>
</dbReference>
<proteinExistence type="predicted"/>
<dbReference type="InterPro" id="IPR011008">
    <property type="entry name" value="Dimeric_a/b-barrel"/>
</dbReference>
<evidence type="ECO:0000313" key="2">
    <source>
        <dbReference type="Proteomes" id="UP001500151"/>
    </source>
</evidence>
<reference evidence="1 2" key="1">
    <citation type="journal article" date="2019" name="Int. J. Syst. Evol. Microbiol.">
        <title>The Global Catalogue of Microorganisms (GCM) 10K type strain sequencing project: providing services to taxonomists for standard genome sequencing and annotation.</title>
        <authorList>
            <consortium name="The Broad Institute Genomics Platform"/>
            <consortium name="The Broad Institute Genome Sequencing Center for Infectious Disease"/>
            <person name="Wu L."/>
            <person name="Ma J."/>
        </authorList>
    </citation>
    <scope>NUCLEOTIDE SEQUENCE [LARGE SCALE GENOMIC DNA]</scope>
    <source>
        <strain evidence="1 2">JCM 4524</strain>
    </source>
</reference>
<dbReference type="RefSeq" id="WP_344391780.1">
    <property type="nucleotide sequence ID" value="NZ_BAAASJ010000039.1"/>
</dbReference>
<dbReference type="Gene3D" id="3.30.70.100">
    <property type="match status" value="1"/>
</dbReference>
<evidence type="ECO:0000313" key="1">
    <source>
        <dbReference type="EMBL" id="GAA2640520.1"/>
    </source>
</evidence>
<sequence>MHIQIVTFELHGIDEAGYQAQAEAVAPAFAALPGLRAKVWLADPGTNTYGGVYTWDDRAAMETYLAGELFRGLQATPGIGTVVSRDFAVLEEPTKLTRGGH</sequence>
<protein>
    <recommendedName>
        <fullName evidence="3">Monooxygenase</fullName>
    </recommendedName>
</protein>